<dbReference type="InterPro" id="IPR036957">
    <property type="entry name" value="Znf_PARP_sf"/>
</dbReference>
<gene>
    <name evidence="7" type="ORF">L228DRAFT_39196</name>
</gene>
<evidence type="ECO:0000256" key="2">
    <source>
        <dbReference type="ARBA" id="ARBA00022723"/>
    </source>
</evidence>
<evidence type="ECO:0000259" key="6">
    <source>
        <dbReference type="PROSITE" id="PS50064"/>
    </source>
</evidence>
<evidence type="ECO:0000256" key="5">
    <source>
        <dbReference type="ARBA" id="ARBA00023242"/>
    </source>
</evidence>
<dbReference type="Gene3D" id="3.30.1740.10">
    <property type="entry name" value="Zinc finger, PARP-type"/>
    <property type="match status" value="1"/>
</dbReference>
<dbReference type="GO" id="GO:0005634">
    <property type="term" value="C:nucleus"/>
    <property type="evidence" value="ECO:0007669"/>
    <property type="project" value="UniProtKB-SubCell"/>
</dbReference>
<dbReference type="RefSeq" id="XP_018185260.1">
    <property type="nucleotide sequence ID" value="XM_018336549.1"/>
</dbReference>
<proteinExistence type="predicted"/>
<comment type="subcellular location">
    <subcellularLocation>
        <location evidence="1">Nucleus</location>
    </subcellularLocation>
</comment>
<dbReference type="OMA" id="NYHEENT"/>
<dbReference type="OrthoDB" id="429950at2759"/>
<dbReference type="GeneID" id="28901686"/>
<dbReference type="STRING" id="1328760.A0A164ZYJ6"/>
<dbReference type="Proteomes" id="UP000076632">
    <property type="component" value="Unassembled WGS sequence"/>
</dbReference>
<dbReference type="InParanoid" id="A0A164ZYJ6"/>
<dbReference type="GO" id="GO:0008270">
    <property type="term" value="F:zinc ion binding"/>
    <property type="evidence" value="ECO:0007669"/>
    <property type="project" value="UniProtKB-KW"/>
</dbReference>
<sequence>MPYRVELSKSGRAGCKNKECKDNGIKINKDELRFGTWVTIQEKGTWAWKHWGCVTPSQIKNVSDAIEGDFEQLDGFDEIPEDLQDKVKRSVEQGHVDNEDWKGVCQQSCRHHRQAPLISISGSRVQCPW</sequence>
<keyword evidence="5" id="KW-0539">Nucleus</keyword>
<name>A0A164ZYJ6_XYLHT</name>
<protein>
    <submittedName>
        <fullName evidence="7">Zf-PARP-domain-containing protein</fullName>
    </submittedName>
</protein>
<reference evidence="7 8" key="1">
    <citation type="journal article" date="2016" name="Fungal Biol.">
        <title>The genome of Xylona heveae provides a window into fungal endophytism.</title>
        <authorList>
            <person name="Gazis R."/>
            <person name="Kuo A."/>
            <person name="Riley R."/>
            <person name="LaButti K."/>
            <person name="Lipzen A."/>
            <person name="Lin J."/>
            <person name="Amirebrahimi M."/>
            <person name="Hesse C.N."/>
            <person name="Spatafora J.W."/>
            <person name="Henrissat B."/>
            <person name="Hainaut M."/>
            <person name="Grigoriev I.V."/>
            <person name="Hibbett D.S."/>
        </authorList>
    </citation>
    <scope>NUCLEOTIDE SEQUENCE [LARGE SCALE GENOMIC DNA]</scope>
    <source>
        <strain evidence="7 8">TC161</strain>
    </source>
</reference>
<dbReference type="GO" id="GO:0003677">
    <property type="term" value="F:DNA binding"/>
    <property type="evidence" value="ECO:0007669"/>
    <property type="project" value="InterPro"/>
</dbReference>
<evidence type="ECO:0000313" key="7">
    <source>
        <dbReference type="EMBL" id="KZF19705.1"/>
    </source>
</evidence>
<keyword evidence="8" id="KW-1185">Reference proteome</keyword>
<evidence type="ECO:0000256" key="4">
    <source>
        <dbReference type="ARBA" id="ARBA00022833"/>
    </source>
</evidence>
<dbReference type="SMART" id="SM01336">
    <property type="entry name" value="zf-PARP"/>
    <property type="match status" value="1"/>
</dbReference>
<keyword evidence="2" id="KW-0479">Metal-binding</keyword>
<organism evidence="7 8">
    <name type="scientific">Xylona heveae (strain CBS 132557 / TC161)</name>
    <dbReference type="NCBI Taxonomy" id="1328760"/>
    <lineage>
        <taxon>Eukaryota</taxon>
        <taxon>Fungi</taxon>
        <taxon>Dikarya</taxon>
        <taxon>Ascomycota</taxon>
        <taxon>Pezizomycotina</taxon>
        <taxon>Xylonomycetes</taxon>
        <taxon>Xylonales</taxon>
        <taxon>Xylonaceae</taxon>
        <taxon>Xylona</taxon>
    </lineage>
</organism>
<evidence type="ECO:0000313" key="8">
    <source>
        <dbReference type="Proteomes" id="UP000076632"/>
    </source>
</evidence>
<evidence type="ECO:0000256" key="1">
    <source>
        <dbReference type="ARBA" id="ARBA00004123"/>
    </source>
</evidence>
<accession>A0A164ZYJ6</accession>
<dbReference type="EMBL" id="KV407465">
    <property type="protein sequence ID" value="KZF19705.1"/>
    <property type="molecule type" value="Genomic_DNA"/>
</dbReference>
<dbReference type="PROSITE" id="PS50064">
    <property type="entry name" value="ZF_PARP_2"/>
    <property type="match status" value="1"/>
</dbReference>
<dbReference type="InterPro" id="IPR001510">
    <property type="entry name" value="Znf_PARP"/>
</dbReference>
<dbReference type="SUPFAM" id="SSF57716">
    <property type="entry name" value="Glucocorticoid receptor-like (DNA-binding domain)"/>
    <property type="match status" value="1"/>
</dbReference>
<keyword evidence="3" id="KW-0863">Zinc-finger</keyword>
<dbReference type="AlphaFoldDB" id="A0A164ZYJ6"/>
<feature type="domain" description="PARP-type" evidence="6">
    <location>
        <begin position="3"/>
        <end position="95"/>
    </location>
</feature>
<dbReference type="Pfam" id="PF00645">
    <property type="entry name" value="zf-PARP"/>
    <property type="match status" value="1"/>
</dbReference>
<evidence type="ECO:0000256" key="3">
    <source>
        <dbReference type="ARBA" id="ARBA00022771"/>
    </source>
</evidence>
<keyword evidence="4" id="KW-0862">Zinc</keyword>